<dbReference type="Proteomes" id="UP000663864">
    <property type="component" value="Unassembled WGS sequence"/>
</dbReference>
<reference evidence="1" key="1">
    <citation type="submission" date="2021-02" db="EMBL/GenBank/DDBJ databases">
        <authorList>
            <person name="Nowell W R."/>
        </authorList>
    </citation>
    <scope>NUCLEOTIDE SEQUENCE</scope>
</reference>
<comment type="caution">
    <text evidence="1">The sequence shown here is derived from an EMBL/GenBank/DDBJ whole genome shotgun (WGS) entry which is preliminary data.</text>
</comment>
<dbReference type="AlphaFoldDB" id="A0A814HE48"/>
<dbReference type="EMBL" id="CAJNOT010000522">
    <property type="protein sequence ID" value="CAF1009604.1"/>
    <property type="molecule type" value="Genomic_DNA"/>
</dbReference>
<organism evidence="1 2">
    <name type="scientific">Rotaria sordida</name>
    <dbReference type="NCBI Taxonomy" id="392033"/>
    <lineage>
        <taxon>Eukaryota</taxon>
        <taxon>Metazoa</taxon>
        <taxon>Spiralia</taxon>
        <taxon>Gnathifera</taxon>
        <taxon>Rotifera</taxon>
        <taxon>Eurotatoria</taxon>
        <taxon>Bdelloidea</taxon>
        <taxon>Philodinida</taxon>
        <taxon>Philodinidae</taxon>
        <taxon>Rotaria</taxon>
    </lineage>
</organism>
<proteinExistence type="predicted"/>
<gene>
    <name evidence="1" type="ORF">ZHD862_LOCUS12966</name>
</gene>
<evidence type="ECO:0000313" key="1">
    <source>
        <dbReference type="EMBL" id="CAF1009604.1"/>
    </source>
</evidence>
<accession>A0A814HE48</accession>
<sequence>MENDDKAILARLTRDIANYLKSKGEEEFSNDDNSSSVELAIQYFGWAKNLYERADKVRRAYASKDPLNPLNIINTLIATAERKLRDLQVPITESDDDMVVGVEN</sequence>
<protein>
    <submittedName>
        <fullName evidence="1">Uncharacterized protein</fullName>
    </submittedName>
</protein>
<name>A0A814HE48_9BILA</name>
<evidence type="ECO:0000313" key="2">
    <source>
        <dbReference type="Proteomes" id="UP000663864"/>
    </source>
</evidence>